<dbReference type="OrthoDB" id="9807890at2"/>
<dbReference type="SUPFAM" id="SSF56300">
    <property type="entry name" value="Metallo-dependent phosphatases"/>
    <property type="match status" value="1"/>
</dbReference>
<evidence type="ECO:0000313" key="2">
    <source>
        <dbReference type="EMBL" id="PIL18320.1"/>
    </source>
</evidence>
<dbReference type="InterPro" id="IPR050126">
    <property type="entry name" value="Ap4A_hydrolase"/>
</dbReference>
<dbReference type="Gene3D" id="3.60.21.10">
    <property type="match status" value="1"/>
</dbReference>
<protein>
    <recommendedName>
        <fullName evidence="1">Calcineurin-like phosphoesterase domain-containing protein</fullName>
    </recommendedName>
</protein>
<organism evidence="2 3">
    <name type="scientific">Puniceibacterium antarcticum</name>
    <dbReference type="NCBI Taxonomy" id="1206336"/>
    <lineage>
        <taxon>Bacteria</taxon>
        <taxon>Pseudomonadati</taxon>
        <taxon>Pseudomonadota</taxon>
        <taxon>Alphaproteobacteria</taxon>
        <taxon>Rhodobacterales</taxon>
        <taxon>Paracoccaceae</taxon>
        <taxon>Puniceibacterium</taxon>
    </lineage>
</organism>
<dbReference type="InterPro" id="IPR004843">
    <property type="entry name" value="Calcineurin-like_PHP"/>
</dbReference>
<reference evidence="2 3" key="1">
    <citation type="submission" date="2013-09" db="EMBL/GenBank/DDBJ databases">
        <title>Genome sequencing of Phaeobacter antarcticus sp. nov. SM1211.</title>
        <authorList>
            <person name="Zhang X.-Y."/>
            <person name="Liu C."/>
            <person name="Chen X.-L."/>
            <person name="Xie B.-B."/>
            <person name="Qin Q.-L."/>
            <person name="Rong J.-C."/>
            <person name="Zhang Y.-Z."/>
        </authorList>
    </citation>
    <scope>NUCLEOTIDE SEQUENCE [LARGE SCALE GENOMIC DNA]</scope>
    <source>
        <strain evidence="2 3">SM1211</strain>
    </source>
</reference>
<dbReference type="CDD" id="cd00144">
    <property type="entry name" value="MPP_PPP_family"/>
    <property type="match status" value="1"/>
</dbReference>
<dbReference type="PANTHER" id="PTHR42850">
    <property type="entry name" value="METALLOPHOSPHOESTERASE"/>
    <property type="match status" value="1"/>
</dbReference>
<dbReference type="GO" id="GO:0016791">
    <property type="term" value="F:phosphatase activity"/>
    <property type="evidence" value="ECO:0007669"/>
    <property type="project" value="TreeGrafter"/>
</dbReference>
<feature type="domain" description="Calcineurin-like phosphoesterase" evidence="1">
    <location>
        <begin position="3"/>
        <end position="194"/>
    </location>
</feature>
<sequence>MTPIFAIGDIHGQISELDAALARIEADAGSTSPTVFLGDLVDRGSESRAVLQTMIDGKAAGRPWITLMGNHDRYMRNFLNGSGLQPSENLEWLDPRIGGAATLASYGVDADTRRSVEDIRADARSAVPQSHVDFLDHLTLMHVTPDQIFAHAGIRPGVPLDQQIEHDLIWIRDGFLEHNEDFGRLVVHGHTALQAPRHHGNRLNLDSGAGYGRPLTAALINGREAWVLTDNGRLPLLPEQ</sequence>
<evidence type="ECO:0000313" key="3">
    <source>
        <dbReference type="Proteomes" id="UP000231259"/>
    </source>
</evidence>
<dbReference type="GO" id="GO:0110154">
    <property type="term" value="P:RNA decapping"/>
    <property type="evidence" value="ECO:0007669"/>
    <property type="project" value="TreeGrafter"/>
</dbReference>
<gene>
    <name evidence="2" type="ORF">P775_20435</name>
</gene>
<dbReference type="GO" id="GO:0005737">
    <property type="term" value="C:cytoplasm"/>
    <property type="evidence" value="ECO:0007669"/>
    <property type="project" value="TreeGrafter"/>
</dbReference>
<dbReference type="GO" id="GO:0008803">
    <property type="term" value="F:bis(5'-nucleosyl)-tetraphosphatase (symmetrical) activity"/>
    <property type="evidence" value="ECO:0007669"/>
    <property type="project" value="TreeGrafter"/>
</dbReference>
<dbReference type="AlphaFoldDB" id="A0A2G8R9T8"/>
<dbReference type="Proteomes" id="UP000231259">
    <property type="component" value="Unassembled WGS sequence"/>
</dbReference>
<dbReference type="PANTHER" id="PTHR42850:SF4">
    <property type="entry name" value="ZINC-DEPENDENT ENDOPOLYPHOSPHATASE"/>
    <property type="match status" value="1"/>
</dbReference>
<proteinExistence type="predicted"/>
<dbReference type="Pfam" id="PF00149">
    <property type="entry name" value="Metallophos"/>
    <property type="match status" value="1"/>
</dbReference>
<dbReference type="InterPro" id="IPR029052">
    <property type="entry name" value="Metallo-depent_PP-like"/>
</dbReference>
<evidence type="ECO:0000259" key="1">
    <source>
        <dbReference type="Pfam" id="PF00149"/>
    </source>
</evidence>
<accession>A0A2G8R9T8</accession>
<keyword evidence="3" id="KW-1185">Reference proteome</keyword>
<name>A0A2G8R9T8_9RHOB</name>
<dbReference type="RefSeq" id="WP_099912557.1">
    <property type="nucleotide sequence ID" value="NZ_AWWI01000126.1"/>
</dbReference>
<comment type="caution">
    <text evidence="2">The sequence shown here is derived from an EMBL/GenBank/DDBJ whole genome shotgun (WGS) entry which is preliminary data.</text>
</comment>
<dbReference type="EMBL" id="AWWI01000126">
    <property type="protein sequence ID" value="PIL18320.1"/>
    <property type="molecule type" value="Genomic_DNA"/>
</dbReference>